<dbReference type="EMBL" id="BK016133">
    <property type="protein sequence ID" value="DAF97480.1"/>
    <property type="molecule type" value="Genomic_DNA"/>
</dbReference>
<organism evidence="1">
    <name type="scientific">Myoviridae sp. ctijX18</name>
    <dbReference type="NCBI Taxonomy" id="2825154"/>
    <lineage>
        <taxon>Viruses</taxon>
        <taxon>Duplodnaviria</taxon>
        <taxon>Heunggongvirae</taxon>
        <taxon>Uroviricota</taxon>
        <taxon>Caudoviricetes</taxon>
    </lineage>
</organism>
<proteinExistence type="predicted"/>
<reference evidence="1" key="1">
    <citation type="journal article" date="2021" name="Proc. Natl. Acad. Sci. U.S.A.">
        <title>A Catalog of Tens of Thousands of Viruses from Human Metagenomes Reveals Hidden Associations with Chronic Diseases.</title>
        <authorList>
            <person name="Tisza M.J."/>
            <person name="Buck C.B."/>
        </authorList>
    </citation>
    <scope>NUCLEOTIDE SEQUENCE</scope>
    <source>
        <strain evidence="1">CtijX18</strain>
    </source>
</reference>
<accession>A0A8S5USK3</accession>
<evidence type="ECO:0000313" key="1">
    <source>
        <dbReference type="EMBL" id="DAF97480.1"/>
    </source>
</evidence>
<sequence length="160" mass="17454">MEQFIEDHATVKSSRPPLGIEAFSVNGSVSKHDRQGILDENTKLRQLIARGILAQDNILADKDMINVALKAMADNDKVVIAQARLAVDEESNNASKDLVAAIVSEVIGRPLSTPSVNPEIRRDMDIELPNASREINDDELVVGTEQLSEAEVLERLNGGE</sequence>
<name>A0A8S5USK3_9CAUD</name>
<protein>
    <submittedName>
        <fullName evidence="1">Uncharacterized protein</fullName>
    </submittedName>
</protein>